<dbReference type="AlphaFoldDB" id="A0A0D0T3H2"/>
<dbReference type="Pfam" id="PF03901">
    <property type="entry name" value="Glyco_transf_22"/>
    <property type="match status" value="1"/>
</dbReference>
<feature type="transmembrane region" description="Helical" evidence="10">
    <location>
        <begin position="339"/>
        <end position="361"/>
    </location>
</feature>
<accession>A0A0D0T3H2</accession>
<dbReference type="OrthoDB" id="497541at2759"/>
<keyword evidence="13" id="KW-1185">Reference proteome</keyword>
<feature type="transmembrane region" description="Helical" evidence="10">
    <location>
        <begin position="232"/>
        <end position="259"/>
    </location>
</feature>
<dbReference type="EC" id="2.4.1.-" evidence="10"/>
<comment type="subcellular location">
    <subcellularLocation>
        <location evidence="1 10">Endoplasmic reticulum membrane</location>
        <topology evidence="1 10">Multi-pass membrane protein</topology>
    </subcellularLocation>
</comment>
<feature type="transmembrane region" description="Helical" evidence="10">
    <location>
        <begin position="178"/>
        <end position="204"/>
    </location>
</feature>
<dbReference type="InterPro" id="IPR005599">
    <property type="entry name" value="GPI_mannosylTrfase"/>
</dbReference>
<keyword evidence="7 10" id="KW-0256">Endoplasmic reticulum</keyword>
<evidence type="ECO:0000256" key="11">
    <source>
        <dbReference type="SAM" id="MobiDB-lite"/>
    </source>
</evidence>
<keyword evidence="8 10" id="KW-1133">Transmembrane helix</keyword>
<reference evidence="12 13" key="1">
    <citation type="submission" date="2015-01" db="EMBL/GenBank/DDBJ databases">
        <title>The Genome Sequence of Cryptococcus gattii Ram5.</title>
        <authorList>
            <consortium name="The Broad Institute Genomics Platform"/>
            <person name="Cuomo C."/>
            <person name="Litvintseva A."/>
            <person name="Chen Y."/>
            <person name="Heitman J."/>
            <person name="Sun S."/>
            <person name="Springer D."/>
            <person name="Dromer F."/>
            <person name="Young S."/>
            <person name="Zeng Q."/>
            <person name="Gargeya S."/>
            <person name="Abouelleil A."/>
            <person name="Alvarado L."/>
            <person name="Chapman S.B."/>
            <person name="Gainer-Dewar J."/>
            <person name="Goldberg J."/>
            <person name="Griggs A."/>
            <person name="Gujja S."/>
            <person name="Hansen M."/>
            <person name="Howarth C."/>
            <person name="Imamovic A."/>
            <person name="Larimer J."/>
            <person name="Murphy C."/>
            <person name="Naylor J."/>
            <person name="Pearson M."/>
            <person name="Priest M."/>
            <person name="Roberts A."/>
            <person name="Saif S."/>
            <person name="Shea T."/>
            <person name="Sykes S."/>
            <person name="Wortman J."/>
            <person name="Nusbaum C."/>
            <person name="Birren B."/>
        </authorList>
    </citation>
    <scope>NUCLEOTIDE SEQUENCE [LARGE SCALE GENOMIC DNA]</scope>
    <source>
        <strain evidence="12 13">Ram5</strain>
    </source>
</reference>
<evidence type="ECO:0000256" key="5">
    <source>
        <dbReference type="ARBA" id="ARBA00022679"/>
    </source>
</evidence>
<dbReference type="HOGENOM" id="CLU_018152_1_0_1"/>
<evidence type="ECO:0000256" key="2">
    <source>
        <dbReference type="ARBA" id="ARBA00004922"/>
    </source>
</evidence>
<comment type="pathway">
    <text evidence="2">Protein modification; protein glycosylation.</text>
</comment>
<evidence type="ECO:0000256" key="8">
    <source>
        <dbReference type="ARBA" id="ARBA00022989"/>
    </source>
</evidence>
<dbReference type="GO" id="GO:0000026">
    <property type="term" value="F:alpha-1,2-mannosyltransferase activity"/>
    <property type="evidence" value="ECO:0007669"/>
    <property type="project" value="TreeGrafter"/>
</dbReference>
<organism evidence="12 13">
    <name type="scientific">Cryptococcus deuterogattii Ram5</name>
    <dbReference type="NCBI Taxonomy" id="1296110"/>
    <lineage>
        <taxon>Eukaryota</taxon>
        <taxon>Fungi</taxon>
        <taxon>Dikarya</taxon>
        <taxon>Basidiomycota</taxon>
        <taxon>Agaricomycotina</taxon>
        <taxon>Tremellomycetes</taxon>
        <taxon>Tremellales</taxon>
        <taxon>Cryptococcaceae</taxon>
        <taxon>Cryptococcus</taxon>
        <taxon>Cryptococcus gattii species complex</taxon>
    </lineage>
</organism>
<evidence type="ECO:0000313" key="12">
    <source>
        <dbReference type="EMBL" id="KIR40307.1"/>
    </source>
</evidence>
<evidence type="ECO:0000256" key="10">
    <source>
        <dbReference type="RuleBase" id="RU363075"/>
    </source>
</evidence>
<dbReference type="EMBL" id="KN847903">
    <property type="protein sequence ID" value="KIR40307.1"/>
    <property type="molecule type" value="Genomic_DNA"/>
</dbReference>
<comment type="similarity">
    <text evidence="3 10">Belongs to the glycosyltransferase 22 family.</text>
</comment>
<dbReference type="PANTHER" id="PTHR22760:SF2">
    <property type="entry name" value="ALPHA-1,2-MANNOSYLTRANSFERASE ALG9"/>
    <property type="match status" value="1"/>
</dbReference>
<keyword evidence="5" id="KW-0808">Transferase</keyword>
<evidence type="ECO:0000256" key="7">
    <source>
        <dbReference type="ARBA" id="ARBA00022824"/>
    </source>
</evidence>
<proteinExistence type="inferred from homology"/>
<dbReference type="UniPathway" id="UPA00378"/>
<evidence type="ECO:0000256" key="3">
    <source>
        <dbReference type="ARBA" id="ARBA00007063"/>
    </source>
</evidence>
<dbReference type="GO" id="GO:0006487">
    <property type="term" value="P:protein N-linked glycosylation"/>
    <property type="evidence" value="ECO:0007669"/>
    <property type="project" value="TreeGrafter"/>
</dbReference>
<name>A0A0D0T3H2_9TREE</name>
<feature type="transmembrane region" description="Helical" evidence="10">
    <location>
        <begin position="414"/>
        <end position="433"/>
    </location>
</feature>
<protein>
    <recommendedName>
        <fullName evidence="10">Mannosyltransferase</fullName>
        <ecNumber evidence="10">2.4.1.-</ecNumber>
    </recommendedName>
</protein>
<feature type="region of interest" description="Disordered" evidence="11">
    <location>
        <begin position="1"/>
        <end position="29"/>
    </location>
</feature>
<evidence type="ECO:0000256" key="1">
    <source>
        <dbReference type="ARBA" id="ARBA00004477"/>
    </source>
</evidence>
<feature type="transmembrane region" description="Helical" evidence="10">
    <location>
        <begin position="119"/>
        <end position="139"/>
    </location>
</feature>
<evidence type="ECO:0000313" key="13">
    <source>
        <dbReference type="Proteomes" id="UP000053392"/>
    </source>
</evidence>
<evidence type="ECO:0000256" key="4">
    <source>
        <dbReference type="ARBA" id="ARBA00022676"/>
    </source>
</evidence>
<feature type="transmembrane region" description="Helical" evidence="10">
    <location>
        <begin position="382"/>
        <end position="402"/>
    </location>
</feature>
<dbReference type="PANTHER" id="PTHR22760">
    <property type="entry name" value="GLYCOSYLTRANSFERASE"/>
    <property type="match status" value="1"/>
</dbReference>
<evidence type="ECO:0000256" key="9">
    <source>
        <dbReference type="ARBA" id="ARBA00023136"/>
    </source>
</evidence>
<sequence>MALPGTETIRFRRPTTGPNAVEQKKEPKKDEFGSLAPIGWKRRHQGLLQDQLKRNQQGPFIPSLSLALRLLLLVRTAAAMYSIISDCDEVFNFYEPLHYFQYNHGFQTWELSPQFAVRSWAYILLHWPLAHIGPLILGVGKRPAFFALRICLGAICSFCEAKFFRTVVETVNERVGRYLLFAMILSAGMWSASVAFLPSSFAMYTTMLASSYWFQPATTTPQGTTRTYRATFFYALGAIVGWPFSAALGIPFIFEQLFLGAGEIVPPELKHIWRSKRWDTMWKAVTMSASIVLPVYLIDSWVYGRPTLPTLNIITYNIFSGNGPDLYGTSPPTFYLANLFLNFNCFVPLALLSLPALAVTYKYDFRRLGRTQMAPREGETSPYVLLVTRLAPFYLWFAILTAQSHKEERFFFPAYPLLCFNAAVTIYLVRGWMEKVYIHLTRSPYNASRSSIFSNFTLLVVLLPCLLSVSRIAATYYFYHAPFDIVHHFQYSTLPGILSNLGYEPIPLPESYRPNGKEEEREVQWDLSPLQDLDEPVSICYGTEWHRFPGSYLIPEGVQVNFVQTEFDGMMPRKWEESAKKGRWPRSETRMVRPGRFNGENKASLEHGTFVDPSECMYMVALSMLSHTPTELEPDWTRSPEWEKEFCTTFLDGQSSKWWSRLIYLPWGLLDSGRVYGEYCLMHRKGAVHGA</sequence>
<gene>
    <name evidence="12" type="ORF">I313_03631</name>
</gene>
<dbReference type="Proteomes" id="UP000053392">
    <property type="component" value="Unassembled WGS sequence"/>
</dbReference>
<feature type="transmembrane region" description="Helical" evidence="10">
    <location>
        <begin position="453"/>
        <end position="479"/>
    </location>
</feature>
<keyword evidence="9 10" id="KW-0472">Membrane</keyword>
<evidence type="ECO:0000256" key="6">
    <source>
        <dbReference type="ARBA" id="ARBA00022692"/>
    </source>
</evidence>
<keyword evidence="6 10" id="KW-0812">Transmembrane</keyword>
<keyword evidence="4 10" id="KW-0328">Glycosyltransferase</keyword>
<dbReference type="GO" id="GO:0005789">
    <property type="term" value="C:endoplasmic reticulum membrane"/>
    <property type="evidence" value="ECO:0007669"/>
    <property type="project" value="UniProtKB-SubCell"/>
</dbReference>